<organism evidence="2 3">
    <name type="scientific">Roseovarius atlanticus</name>
    <dbReference type="NCBI Taxonomy" id="1641875"/>
    <lineage>
        <taxon>Bacteria</taxon>
        <taxon>Pseudomonadati</taxon>
        <taxon>Pseudomonadota</taxon>
        <taxon>Alphaproteobacteria</taxon>
        <taxon>Rhodobacterales</taxon>
        <taxon>Roseobacteraceae</taxon>
        <taxon>Roseovarius</taxon>
    </lineage>
</organism>
<protein>
    <recommendedName>
        <fullName evidence="1">Hedgehog/Intein (Hint) domain-containing protein</fullName>
    </recommendedName>
</protein>
<dbReference type="PATRIC" id="fig|1641875.4.peg.4170"/>
<dbReference type="EMBL" id="LAXJ01000070">
    <property type="protein sequence ID" value="KRS10170.1"/>
    <property type="molecule type" value="Genomic_DNA"/>
</dbReference>
<dbReference type="InterPro" id="IPR036844">
    <property type="entry name" value="Hint_dom_sf"/>
</dbReference>
<dbReference type="STRING" id="1641875.XM53_22355"/>
<evidence type="ECO:0000313" key="3">
    <source>
        <dbReference type="Proteomes" id="UP000051295"/>
    </source>
</evidence>
<accession>A0A0T5NME0</accession>
<comment type="caution">
    <text evidence="2">The sequence shown here is derived from an EMBL/GenBank/DDBJ whole genome shotgun (WGS) entry which is preliminary data.</text>
</comment>
<reference evidence="2 3" key="1">
    <citation type="submission" date="2015-04" db="EMBL/GenBank/DDBJ databases">
        <title>The draft genome sequence of Roseovarius sp.R12b.</title>
        <authorList>
            <person name="Li G."/>
            <person name="Lai Q."/>
            <person name="Shao Z."/>
            <person name="Yan P."/>
        </authorList>
    </citation>
    <scope>NUCLEOTIDE SEQUENCE [LARGE SCALE GENOMIC DNA]</scope>
    <source>
        <strain evidence="2 3">R12B</strain>
    </source>
</reference>
<feature type="non-terminal residue" evidence="2">
    <location>
        <position position="1"/>
    </location>
</feature>
<keyword evidence="3" id="KW-1185">Reference proteome</keyword>
<dbReference type="InterPro" id="IPR028992">
    <property type="entry name" value="Hedgehog/Intein_dom"/>
</dbReference>
<name>A0A0T5NME0_9RHOB</name>
<evidence type="ECO:0000313" key="2">
    <source>
        <dbReference type="EMBL" id="KRS10170.1"/>
    </source>
</evidence>
<proteinExistence type="predicted"/>
<gene>
    <name evidence="2" type="ORF">XM53_22355</name>
</gene>
<dbReference type="SUPFAM" id="SSF51294">
    <property type="entry name" value="Hedgehog/intein (Hint) domain"/>
    <property type="match status" value="1"/>
</dbReference>
<evidence type="ECO:0000259" key="1">
    <source>
        <dbReference type="Pfam" id="PF13403"/>
    </source>
</evidence>
<feature type="domain" description="Hedgehog/Intein (Hint)" evidence="1">
    <location>
        <begin position="55"/>
        <end position="93"/>
    </location>
</feature>
<feature type="non-terminal residue" evidence="2">
    <location>
        <position position="93"/>
    </location>
</feature>
<dbReference type="Pfam" id="PF13403">
    <property type="entry name" value="Hint_2"/>
    <property type="match status" value="1"/>
</dbReference>
<dbReference type="RefSeq" id="WP_201455477.1">
    <property type="nucleotide sequence ID" value="NZ_LAXJ01000070.1"/>
</dbReference>
<dbReference type="Proteomes" id="UP000051295">
    <property type="component" value="Unassembled WGS sequence"/>
</dbReference>
<dbReference type="AlphaFoldDB" id="A0A0T5NME0"/>
<sequence>HETNPALNLTTAVTTFSSGQVINFATAENYESIRFTTTSSGFSFLTIDSLSASVTCYLEGTGIATPQGRVAVEDLQPGDQILTAEGGTTTVRW</sequence>